<keyword evidence="2" id="KW-1185">Reference proteome</keyword>
<dbReference type="Proteomes" id="UP000005408">
    <property type="component" value="Unassembled WGS sequence"/>
</dbReference>
<protein>
    <submittedName>
        <fullName evidence="1">Uncharacterized protein</fullName>
    </submittedName>
</protein>
<proteinExistence type="predicted"/>
<dbReference type="AlphaFoldDB" id="A0A8W8LJP8"/>
<evidence type="ECO:0000313" key="2">
    <source>
        <dbReference type="Proteomes" id="UP000005408"/>
    </source>
</evidence>
<reference evidence="1" key="1">
    <citation type="submission" date="2022-08" db="UniProtKB">
        <authorList>
            <consortium name="EnsemblMetazoa"/>
        </authorList>
    </citation>
    <scope>IDENTIFICATION</scope>
    <source>
        <strain evidence="1">05x7-T-G4-1.051#20</strain>
    </source>
</reference>
<organism evidence="1 2">
    <name type="scientific">Magallana gigas</name>
    <name type="common">Pacific oyster</name>
    <name type="synonym">Crassostrea gigas</name>
    <dbReference type="NCBI Taxonomy" id="29159"/>
    <lineage>
        <taxon>Eukaryota</taxon>
        <taxon>Metazoa</taxon>
        <taxon>Spiralia</taxon>
        <taxon>Lophotrochozoa</taxon>
        <taxon>Mollusca</taxon>
        <taxon>Bivalvia</taxon>
        <taxon>Autobranchia</taxon>
        <taxon>Pteriomorphia</taxon>
        <taxon>Ostreida</taxon>
        <taxon>Ostreoidea</taxon>
        <taxon>Ostreidae</taxon>
        <taxon>Magallana</taxon>
    </lineage>
</organism>
<accession>A0A8W8LJP8</accession>
<name>A0A8W8LJP8_MAGGI</name>
<sequence>MEGRALKTAERKLVEKTTRALVSMVTTQPQIAGQRLPFVLETLVPILKFAYLTSGVSHACDRQDLLEQIVPLILTNAQVHHVSMATAPITSMATDVCVIQDMQAFIVNQMSMSVPAHRVSMGTALMTSIVFTAHVTSVSVA</sequence>
<evidence type="ECO:0000313" key="1">
    <source>
        <dbReference type="EnsemblMetazoa" id="G28326.1:cds"/>
    </source>
</evidence>
<dbReference type="EnsemblMetazoa" id="G28326.1">
    <property type="protein sequence ID" value="G28326.1:cds"/>
    <property type="gene ID" value="G28326"/>
</dbReference>